<evidence type="ECO:0000256" key="2">
    <source>
        <dbReference type="ARBA" id="ARBA00010401"/>
    </source>
</evidence>
<keyword evidence="4" id="KW-0808">Transferase</keyword>
<protein>
    <recommendedName>
        <fullName evidence="3">UDP-N-acetylglucosamine diphosphorylase</fullName>
        <ecNumber evidence="3">2.7.7.23</ecNumber>
    </recommendedName>
</protein>
<keyword evidence="5" id="KW-0548">Nucleotidyltransferase</keyword>
<dbReference type="InterPro" id="IPR029044">
    <property type="entry name" value="Nucleotide-diphossugar_trans"/>
</dbReference>
<sequence>MTHDGGLSKVVEGLSRHKMNELIDYIGGLCQEGKHNVGVELENDGSGEPICCCVEDGLDGLLNDLSIALEDDKFVKKCKVVLDIIAENTHNGIFAAKNEISENIEYRTPKILDWNLCYRKMSECNGILHENENYVERDCNLDINEIVNEMSKDIKVGGGKIYVSELKSIPESTRSAMHEHGLTLISQGKVAVVTLSGGDGSRLGYNGPKGTYPIGKISNDSFFKIFCYRLRSLSKLINIECKIPLYIMTSISNDKKIKDYFRENNYFGLKEENVIFFKQDSIPSISIQNKIFFLESKYKLLKSPNGNGGVFNSMLNKGIIDDMEKKGIKYVFTHCIDNPLCKICDPFFVGYTDLFNLQISTKTVLKKDCYEKLGTIVEKYNKNQNSCVPQVIEYSEISRLDNCSEFVYGSIGVHLFSLEYMKYISKGDKLDYHIAIKKIKHYDISNSSIVDPLDNNGIKLEMFIFDSFEFVTVPIHCINVERNEFSPVKSNHGDDTPQNCQNAISDLNKSFIQRYTSKNKVYNNSRSSSVYLEISPLLTYFGENLQRFSTVCNSDKKYIYINDDSEIECYDEI</sequence>
<organism evidence="7 8">
    <name type="scientific">Cryptosporidium xiaoi</name>
    <dbReference type="NCBI Taxonomy" id="659607"/>
    <lineage>
        <taxon>Eukaryota</taxon>
        <taxon>Sar</taxon>
        <taxon>Alveolata</taxon>
        <taxon>Apicomplexa</taxon>
        <taxon>Conoidasida</taxon>
        <taxon>Coccidia</taxon>
        <taxon>Eucoccidiorida</taxon>
        <taxon>Eimeriorina</taxon>
        <taxon>Cryptosporidiidae</taxon>
        <taxon>Cryptosporidium</taxon>
    </lineage>
</organism>
<dbReference type="PANTHER" id="PTHR11952">
    <property type="entry name" value="UDP- GLUCOSE PYROPHOSPHORYLASE"/>
    <property type="match status" value="1"/>
</dbReference>
<gene>
    <name evidence="7" type="ORF">RS030_6785</name>
</gene>
<dbReference type="AlphaFoldDB" id="A0AAV9XUT2"/>
<comment type="similarity">
    <text evidence="2">Belongs to the UDPGP type 1 family.</text>
</comment>
<evidence type="ECO:0000256" key="3">
    <source>
        <dbReference type="ARBA" id="ARBA00012457"/>
    </source>
</evidence>
<dbReference type="GO" id="GO:0003977">
    <property type="term" value="F:UDP-N-acetylglucosamine diphosphorylase activity"/>
    <property type="evidence" value="ECO:0007669"/>
    <property type="project" value="UniProtKB-EC"/>
</dbReference>
<comment type="pathway">
    <text evidence="1">Nucleotide-sugar biosynthesis; UDP-N-acetyl-alpha-D-glucosamine biosynthesis; UDP-N-acetyl-alpha-D-glucosamine from N-acetyl-alpha-D-glucosamine 1-phosphate: step 1/1.</text>
</comment>
<dbReference type="EMBL" id="JAWDEY010000034">
    <property type="protein sequence ID" value="KAK6588268.1"/>
    <property type="molecule type" value="Genomic_DNA"/>
</dbReference>
<dbReference type="Gene3D" id="3.90.550.10">
    <property type="entry name" value="Spore Coat Polysaccharide Biosynthesis Protein SpsA, Chain A"/>
    <property type="match status" value="1"/>
</dbReference>
<evidence type="ECO:0000256" key="6">
    <source>
        <dbReference type="ARBA" id="ARBA00048493"/>
    </source>
</evidence>
<dbReference type="Proteomes" id="UP001311799">
    <property type="component" value="Unassembled WGS sequence"/>
</dbReference>
<evidence type="ECO:0000256" key="5">
    <source>
        <dbReference type="ARBA" id="ARBA00022695"/>
    </source>
</evidence>
<comment type="catalytic activity">
    <reaction evidence="6">
        <text>N-acetyl-alpha-D-glucosamine 1-phosphate + UTP + H(+) = UDP-N-acetyl-alpha-D-glucosamine + diphosphate</text>
        <dbReference type="Rhea" id="RHEA:13509"/>
        <dbReference type="ChEBI" id="CHEBI:15378"/>
        <dbReference type="ChEBI" id="CHEBI:33019"/>
        <dbReference type="ChEBI" id="CHEBI:46398"/>
        <dbReference type="ChEBI" id="CHEBI:57705"/>
        <dbReference type="ChEBI" id="CHEBI:57776"/>
        <dbReference type="EC" id="2.7.7.23"/>
    </reaction>
</comment>
<dbReference type="SUPFAM" id="SSF53448">
    <property type="entry name" value="Nucleotide-diphospho-sugar transferases"/>
    <property type="match status" value="1"/>
</dbReference>
<keyword evidence="8" id="KW-1185">Reference proteome</keyword>
<dbReference type="PANTHER" id="PTHR11952:SF2">
    <property type="entry name" value="LD24639P"/>
    <property type="match status" value="1"/>
</dbReference>
<evidence type="ECO:0000256" key="1">
    <source>
        <dbReference type="ARBA" id="ARBA00005208"/>
    </source>
</evidence>
<evidence type="ECO:0000256" key="4">
    <source>
        <dbReference type="ARBA" id="ARBA00022679"/>
    </source>
</evidence>
<dbReference type="Pfam" id="PF01704">
    <property type="entry name" value="UDPGP"/>
    <property type="match status" value="1"/>
</dbReference>
<accession>A0AAV9XUT2</accession>
<evidence type="ECO:0000313" key="8">
    <source>
        <dbReference type="Proteomes" id="UP001311799"/>
    </source>
</evidence>
<dbReference type="EC" id="2.7.7.23" evidence="3"/>
<evidence type="ECO:0000313" key="7">
    <source>
        <dbReference type="EMBL" id="KAK6588268.1"/>
    </source>
</evidence>
<dbReference type="InterPro" id="IPR039741">
    <property type="entry name" value="UDP-sugar_pyrophosphorylase"/>
</dbReference>
<reference evidence="7 8" key="1">
    <citation type="submission" date="2023-10" db="EMBL/GenBank/DDBJ databases">
        <title>Comparative genomics analysis reveals potential genetic determinants of host preference in Cryptosporidium xiaoi.</title>
        <authorList>
            <person name="Xiao L."/>
            <person name="Li J."/>
        </authorList>
    </citation>
    <scope>NUCLEOTIDE SEQUENCE [LARGE SCALE GENOMIC DNA]</scope>
    <source>
        <strain evidence="7 8">52996</strain>
    </source>
</reference>
<dbReference type="GO" id="GO:0006048">
    <property type="term" value="P:UDP-N-acetylglucosamine biosynthetic process"/>
    <property type="evidence" value="ECO:0007669"/>
    <property type="project" value="TreeGrafter"/>
</dbReference>
<comment type="caution">
    <text evidence="7">The sequence shown here is derived from an EMBL/GenBank/DDBJ whole genome shotgun (WGS) entry which is preliminary data.</text>
</comment>
<dbReference type="InterPro" id="IPR002618">
    <property type="entry name" value="UDPGP_fam"/>
</dbReference>
<proteinExistence type="inferred from homology"/>
<name>A0AAV9XUT2_9CRYT</name>